<accession>A0A7S3MQN9</accession>
<dbReference type="InterPro" id="IPR016035">
    <property type="entry name" value="Acyl_Trfase/lysoPLipase"/>
</dbReference>
<sequence length="281" mass="32537">MAGWPKGQEVEMIQAGSDLWNNMTTDQVWKNWALSPVMGLTSKQGFLNNRPLLDFLKNMTDQFDRFYKRITVSALNFSTGQVEFFNQKNTPLEEFHKAAFASTCIPGAFPNYAWEQADGSTKYYSDNFMIGNINPDSAIKQCLELVDDESKITIDVLLLGNMRDFETYPEHTGGWFENKHHLKSYGNFMRSRQIKYQHSNSNSIVQWIRRRPNVNWRYIVQQENAVSGLDMLRFSADNTWPLQEEGRKVAYDILSNPTNYGKEAYLAWNSESFGQEEDSLL</sequence>
<protein>
    <recommendedName>
        <fullName evidence="2">PNPLA domain-containing protein</fullName>
    </recommendedName>
</protein>
<organism evidence="1">
    <name type="scientific">Favella ehrenbergii</name>
    <dbReference type="NCBI Taxonomy" id="182087"/>
    <lineage>
        <taxon>Eukaryota</taxon>
        <taxon>Sar</taxon>
        <taxon>Alveolata</taxon>
        <taxon>Ciliophora</taxon>
        <taxon>Intramacronucleata</taxon>
        <taxon>Spirotrichea</taxon>
        <taxon>Choreotrichia</taxon>
        <taxon>Tintinnida</taxon>
        <taxon>Xystonellidae</taxon>
        <taxon>Favella</taxon>
    </lineage>
</organism>
<reference evidence="1" key="1">
    <citation type="submission" date="2021-01" db="EMBL/GenBank/DDBJ databases">
        <authorList>
            <person name="Corre E."/>
            <person name="Pelletier E."/>
            <person name="Niang G."/>
            <person name="Scheremetjew M."/>
            <person name="Finn R."/>
            <person name="Kale V."/>
            <person name="Holt S."/>
            <person name="Cochrane G."/>
            <person name="Meng A."/>
            <person name="Brown T."/>
            <person name="Cohen L."/>
        </authorList>
    </citation>
    <scope>NUCLEOTIDE SEQUENCE</scope>
    <source>
        <strain evidence="1">Fehren 1</strain>
    </source>
</reference>
<name>A0A7S3MQN9_9SPIT</name>
<dbReference type="Gene3D" id="3.40.1090.10">
    <property type="entry name" value="Cytosolic phospholipase A2 catalytic domain"/>
    <property type="match status" value="1"/>
</dbReference>
<dbReference type="SUPFAM" id="SSF52151">
    <property type="entry name" value="FabD/lysophospholipase-like"/>
    <property type="match status" value="1"/>
</dbReference>
<dbReference type="EMBL" id="HBIE01038040">
    <property type="protein sequence ID" value="CAE0316773.1"/>
    <property type="molecule type" value="Transcribed_RNA"/>
</dbReference>
<proteinExistence type="predicted"/>
<evidence type="ECO:0008006" key="2">
    <source>
        <dbReference type="Google" id="ProtNLM"/>
    </source>
</evidence>
<gene>
    <name evidence="1" type="ORF">FEHR0123_LOCUS11700</name>
</gene>
<evidence type="ECO:0000313" key="1">
    <source>
        <dbReference type="EMBL" id="CAE0316773.1"/>
    </source>
</evidence>
<dbReference type="AlphaFoldDB" id="A0A7S3MQN9"/>